<protein>
    <submittedName>
        <fullName evidence="1">Uncharacterized protein</fullName>
    </submittedName>
</protein>
<proteinExistence type="predicted"/>
<gene>
    <name evidence="1" type="ORF">HPB49_025042</name>
</gene>
<reference evidence="1" key="1">
    <citation type="submission" date="2020-05" db="EMBL/GenBank/DDBJ databases">
        <title>Large-scale comparative analyses of tick genomes elucidate their genetic diversity and vector capacities.</title>
        <authorList>
            <person name="Jia N."/>
            <person name="Wang J."/>
            <person name="Shi W."/>
            <person name="Du L."/>
            <person name="Sun Y."/>
            <person name="Zhan W."/>
            <person name="Jiang J."/>
            <person name="Wang Q."/>
            <person name="Zhang B."/>
            <person name="Ji P."/>
            <person name="Sakyi L.B."/>
            <person name="Cui X."/>
            <person name="Yuan T."/>
            <person name="Jiang B."/>
            <person name="Yang W."/>
            <person name="Lam T.T.-Y."/>
            <person name="Chang Q."/>
            <person name="Ding S."/>
            <person name="Wang X."/>
            <person name="Zhu J."/>
            <person name="Ruan X."/>
            <person name="Zhao L."/>
            <person name="Wei J."/>
            <person name="Que T."/>
            <person name="Du C."/>
            <person name="Cheng J."/>
            <person name="Dai P."/>
            <person name="Han X."/>
            <person name="Huang E."/>
            <person name="Gao Y."/>
            <person name="Liu J."/>
            <person name="Shao H."/>
            <person name="Ye R."/>
            <person name="Li L."/>
            <person name="Wei W."/>
            <person name="Wang X."/>
            <person name="Wang C."/>
            <person name="Yang T."/>
            <person name="Huo Q."/>
            <person name="Li W."/>
            <person name="Guo W."/>
            <person name="Chen H."/>
            <person name="Zhou L."/>
            <person name="Ni X."/>
            <person name="Tian J."/>
            <person name="Zhou Y."/>
            <person name="Sheng Y."/>
            <person name="Liu T."/>
            <person name="Pan Y."/>
            <person name="Xia L."/>
            <person name="Li J."/>
            <person name="Zhao F."/>
            <person name="Cao W."/>
        </authorList>
    </citation>
    <scope>NUCLEOTIDE SEQUENCE</scope>
    <source>
        <strain evidence="1">Dsil-2018</strain>
    </source>
</reference>
<sequence length="147" mass="16607">MAERIMRLKERILALEARQSRRPKKAAHQALPDLPDSLGSPEPHLVRASTPLNNQDGSSSTYMQFSPQNNHLVNPIAYQPYGLGIRKCLGQRFAVLELLSVTAHVLRHFRISLGPSQTHELKLDTYAVMAVPKEKIWIKVHKLNNAK</sequence>
<comment type="caution">
    <text evidence="1">The sequence shown here is derived from an EMBL/GenBank/DDBJ whole genome shotgun (WGS) entry which is preliminary data.</text>
</comment>
<dbReference type="EMBL" id="CM023474">
    <property type="protein sequence ID" value="KAH7950504.1"/>
    <property type="molecule type" value="Genomic_DNA"/>
</dbReference>
<evidence type="ECO:0000313" key="2">
    <source>
        <dbReference type="Proteomes" id="UP000821865"/>
    </source>
</evidence>
<dbReference type="Proteomes" id="UP000821865">
    <property type="component" value="Chromosome 5"/>
</dbReference>
<name>A0ACB8CU04_DERSI</name>
<keyword evidence="2" id="KW-1185">Reference proteome</keyword>
<accession>A0ACB8CU04</accession>
<organism evidence="1 2">
    <name type="scientific">Dermacentor silvarum</name>
    <name type="common">Tick</name>
    <dbReference type="NCBI Taxonomy" id="543639"/>
    <lineage>
        <taxon>Eukaryota</taxon>
        <taxon>Metazoa</taxon>
        <taxon>Ecdysozoa</taxon>
        <taxon>Arthropoda</taxon>
        <taxon>Chelicerata</taxon>
        <taxon>Arachnida</taxon>
        <taxon>Acari</taxon>
        <taxon>Parasitiformes</taxon>
        <taxon>Ixodida</taxon>
        <taxon>Ixodoidea</taxon>
        <taxon>Ixodidae</taxon>
        <taxon>Rhipicephalinae</taxon>
        <taxon>Dermacentor</taxon>
    </lineage>
</organism>
<evidence type="ECO:0000313" key="1">
    <source>
        <dbReference type="EMBL" id="KAH7950504.1"/>
    </source>
</evidence>